<protein>
    <submittedName>
        <fullName evidence="1">Uncharacterized protein</fullName>
    </submittedName>
</protein>
<dbReference type="Proteomes" id="UP000001887">
    <property type="component" value="Chromosome"/>
</dbReference>
<proteinExistence type="predicted"/>
<dbReference type="HOGENOM" id="CLU_3028341_0_0_0"/>
<dbReference type="EMBL" id="CP001848">
    <property type="protein sequence ID" value="ADB18848.1"/>
    <property type="molecule type" value="Genomic_DNA"/>
</dbReference>
<organism evidence="1 2">
    <name type="scientific">Pirellula staleyi (strain ATCC 27377 / DSM 6068 / ICPB 4128)</name>
    <name type="common">Pirella staleyi</name>
    <dbReference type="NCBI Taxonomy" id="530564"/>
    <lineage>
        <taxon>Bacteria</taxon>
        <taxon>Pseudomonadati</taxon>
        <taxon>Planctomycetota</taxon>
        <taxon>Planctomycetia</taxon>
        <taxon>Pirellulales</taxon>
        <taxon>Pirellulaceae</taxon>
        <taxon>Pirellula</taxon>
    </lineage>
</organism>
<evidence type="ECO:0000313" key="1">
    <source>
        <dbReference type="EMBL" id="ADB18848.1"/>
    </source>
</evidence>
<evidence type="ECO:0000313" key="2">
    <source>
        <dbReference type="Proteomes" id="UP000001887"/>
    </source>
</evidence>
<dbReference type="AlphaFoldDB" id="D2R3Z9"/>
<name>D2R3Z9_PIRSD</name>
<accession>D2R3Z9</accession>
<dbReference type="KEGG" id="psl:Psta_4200"/>
<gene>
    <name evidence="1" type="ordered locus">Psta_4200</name>
</gene>
<keyword evidence="2" id="KW-1185">Reference proteome</keyword>
<dbReference type="STRING" id="530564.Psta_4200"/>
<sequence length="55" mass="6089">MTGKTQLLPRKVPKSEAVLPLTGQKWSRGGRFSLVPRSTQFYNASKDSLTAPIDQ</sequence>
<reference evidence="1 2" key="1">
    <citation type="journal article" date="2009" name="Stand. Genomic Sci.">
        <title>Complete genome sequence of Pirellula staleyi type strain (ATCC 27377).</title>
        <authorList>
            <person name="Clum A."/>
            <person name="Tindall B.J."/>
            <person name="Sikorski J."/>
            <person name="Ivanova N."/>
            <person name="Mavrommatis K."/>
            <person name="Lucas S."/>
            <person name="Glavina del Rio T."/>
            <person name="Nolan M."/>
            <person name="Chen F."/>
            <person name="Tice H."/>
            <person name="Pitluck S."/>
            <person name="Cheng J.F."/>
            <person name="Chertkov O."/>
            <person name="Brettin T."/>
            <person name="Han C."/>
            <person name="Detter J.C."/>
            <person name="Kuske C."/>
            <person name="Bruce D."/>
            <person name="Goodwin L."/>
            <person name="Ovchinikova G."/>
            <person name="Pati A."/>
            <person name="Mikhailova N."/>
            <person name="Chen A."/>
            <person name="Palaniappan K."/>
            <person name="Land M."/>
            <person name="Hauser L."/>
            <person name="Chang Y.J."/>
            <person name="Jeffries C.D."/>
            <person name="Chain P."/>
            <person name="Rohde M."/>
            <person name="Goker M."/>
            <person name="Bristow J."/>
            <person name="Eisen J.A."/>
            <person name="Markowitz V."/>
            <person name="Hugenholtz P."/>
            <person name="Kyrpides N.C."/>
            <person name="Klenk H.P."/>
            <person name="Lapidus A."/>
        </authorList>
    </citation>
    <scope>NUCLEOTIDE SEQUENCE [LARGE SCALE GENOMIC DNA]</scope>
    <source>
        <strain evidence="2">ATCC 27377 / DSM 6068 / ICPB 4128</strain>
    </source>
</reference>